<comment type="similarity">
    <text evidence="1 6">Belongs to the Cob(I)alamin adenosyltransferase family.</text>
</comment>
<comment type="pathway">
    <text evidence="6">Cofactor biosynthesis; adenosylcobalamin biosynthesis; adenosylcobalamin from cob(II)yrinate a,c-diamide: step 2/7.</text>
</comment>
<dbReference type="InterPro" id="IPR029499">
    <property type="entry name" value="PduO-typ"/>
</dbReference>
<evidence type="ECO:0000256" key="2">
    <source>
        <dbReference type="ARBA" id="ARBA00011233"/>
    </source>
</evidence>
<evidence type="ECO:0000313" key="11">
    <source>
        <dbReference type="EMBL" id="QCQ43827.1"/>
    </source>
</evidence>
<dbReference type="GO" id="GO:0008817">
    <property type="term" value="F:corrinoid adenosyltransferase activity"/>
    <property type="evidence" value="ECO:0007669"/>
    <property type="project" value="UniProtKB-UniRule"/>
</dbReference>
<dbReference type="Proteomes" id="UP000501467">
    <property type="component" value="Chromosome"/>
</dbReference>
<dbReference type="FunFam" id="1.20.1200.10:FF:000001">
    <property type="entry name" value="Cob(I)yrinic acid a,c-diamide adenosyltransferase"/>
    <property type="match status" value="1"/>
</dbReference>
<dbReference type="Proteomes" id="UP000266644">
    <property type="component" value="Unassembled WGS sequence"/>
</dbReference>
<proteinExistence type="inferred from homology"/>
<dbReference type="UniPathway" id="UPA00148">
    <property type="reaction ID" value="UER00233"/>
</dbReference>
<dbReference type="RefSeq" id="WP_005782133.1">
    <property type="nucleotide sequence ID" value="NZ_CABJEQ010000008.1"/>
</dbReference>
<evidence type="ECO:0000313" key="18">
    <source>
        <dbReference type="Proteomes" id="UP000266644"/>
    </source>
</evidence>
<dbReference type="EMBL" id="CP036546">
    <property type="protein sequence ID" value="QCQ43827.1"/>
    <property type="molecule type" value="Genomic_DNA"/>
</dbReference>
<evidence type="ECO:0000313" key="21">
    <source>
        <dbReference type="Proteomes" id="UP000501467"/>
    </source>
</evidence>
<comment type="catalytic activity">
    <reaction evidence="6">
        <text>2 cob(II)alamin + reduced [electron-transfer flavoprotein] + 2 ATP = 2 adenosylcob(III)alamin + 2 triphosphate + oxidized [electron-transfer flavoprotein] + 3 H(+)</text>
        <dbReference type="Rhea" id="RHEA:28671"/>
        <dbReference type="Rhea" id="RHEA-COMP:10685"/>
        <dbReference type="Rhea" id="RHEA-COMP:10686"/>
        <dbReference type="ChEBI" id="CHEBI:15378"/>
        <dbReference type="ChEBI" id="CHEBI:16304"/>
        <dbReference type="ChEBI" id="CHEBI:18036"/>
        <dbReference type="ChEBI" id="CHEBI:18408"/>
        <dbReference type="ChEBI" id="CHEBI:30616"/>
        <dbReference type="ChEBI" id="CHEBI:57692"/>
        <dbReference type="ChEBI" id="CHEBI:58307"/>
        <dbReference type="EC" id="2.5.1.17"/>
    </reaction>
</comment>
<reference evidence="16 17" key="3">
    <citation type="submission" date="2019-03" db="EMBL/GenBank/DDBJ databases">
        <title>Complete genome assembly of MDR B. fragilis.</title>
        <authorList>
            <person name="Sydenham T.V."/>
            <person name="Hasman H."/>
            <person name="Justesen U.S."/>
        </authorList>
    </citation>
    <scope>NUCLEOTIDE SEQUENCE [LARGE SCALE GENOMIC DNA]</scope>
    <source>
        <strain evidence="10 16">DCMOUH0067B</strain>
        <strain evidence="11 17">DCMSKEJBY0001B</strain>
    </source>
</reference>
<evidence type="ECO:0000313" key="14">
    <source>
        <dbReference type="EMBL" id="RGY64662.1"/>
    </source>
</evidence>
<dbReference type="InterPro" id="IPR016030">
    <property type="entry name" value="CblAdoTrfase-like"/>
</dbReference>
<dbReference type="Proteomes" id="UP000284614">
    <property type="component" value="Unassembled WGS sequence"/>
</dbReference>
<name>A0A081UFM0_BACFG</name>
<dbReference type="PANTHER" id="PTHR12213:SF0">
    <property type="entry name" value="CORRINOID ADENOSYLTRANSFERASE MMAB"/>
    <property type="match status" value="1"/>
</dbReference>
<reference evidence="18 19" key="2">
    <citation type="submission" date="2018-08" db="EMBL/GenBank/DDBJ databases">
        <title>A genome reference for cultivated species of the human gut microbiota.</title>
        <authorList>
            <person name="Zou Y."/>
            <person name="Xue W."/>
            <person name="Luo G."/>
        </authorList>
    </citation>
    <scope>NUCLEOTIDE SEQUENCE [LARGE SCALE GENOMIC DNA]</scope>
    <source>
        <strain evidence="13 20">AF14-26</strain>
        <strain evidence="15 18">AM18-6</strain>
        <strain evidence="14 19">OF01-1</strain>
    </source>
</reference>
<keyword evidence="6" id="KW-0169">Cobalamin biosynthesis</keyword>
<evidence type="ECO:0000313" key="15">
    <source>
        <dbReference type="EMBL" id="RHH10205.1"/>
    </source>
</evidence>
<sequence length="187" mass="20858">MKKSLVYTKTGDKGTTGLIGGTRVPKTHIRLEAYGTVDELNSNLGLLATYLMDEHDLDFVQSVQDKLFAIGSHLATDQEKIQLHDVSIITPADVEAIEREIDAADEILPPLHSFIIPGGSRGSALCHVCRTVCRRAERRILALSESYTISADLLAYVNRLSDYLFVLSRKMNFNEGKDEIFWNNSCK</sequence>
<organism evidence="15 18">
    <name type="scientific">Bacteroides fragilis</name>
    <dbReference type="NCBI Taxonomy" id="817"/>
    <lineage>
        <taxon>Bacteria</taxon>
        <taxon>Pseudomonadati</taxon>
        <taxon>Bacteroidota</taxon>
        <taxon>Bacteroidia</taxon>
        <taxon>Bacteroidales</taxon>
        <taxon>Bacteroidaceae</taxon>
        <taxon>Bacteroides</taxon>
    </lineage>
</organism>
<dbReference type="EMBL" id="QSDG01000028">
    <property type="protein sequence ID" value="RGY64662.1"/>
    <property type="molecule type" value="Genomic_DNA"/>
</dbReference>
<feature type="domain" description="Cobalamin adenosyltransferase-like" evidence="7">
    <location>
        <begin position="6"/>
        <end position="170"/>
    </location>
</feature>
<evidence type="ECO:0000313" key="9">
    <source>
        <dbReference type="EMBL" id="MCZ2689756.1"/>
    </source>
</evidence>
<dbReference type="Proteomes" id="UP001075704">
    <property type="component" value="Unassembled WGS sequence"/>
</dbReference>
<gene>
    <name evidence="15" type="ORF">DW228_12515</name>
    <name evidence="13" type="ORF">DWW08_07570</name>
    <name evidence="14" type="ORF">DXA27_21250</name>
    <name evidence="11" type="ORF">EC80_002605</name>
    <name evidence="12" type="ORF">FOC69_17480</name>
    <name evidence="10" type="ORF">IA74_002000</name>
    <name evidence="8" type="ORF">O1422_18080</name>
    <name evidence="9" type="ORF">O1433_19855</name>
</gene>
<keyword evidence="4 6" id="KW-0547">Nucleotide-binding</keyword>
<evidence type="ECO:0000313" key="20">
    <source>
        <dbReference type="Proteomes" id="UP000286270"/>
    </source>
</evidence>
<evidence type="ECO:0000313" key="19">
    <source>
        <dbReference type="Proteomes" id="UP000284614"/>
    </source>
</evidence>
<dbReference type="EMBL" id="JAPTZU010000017">
    <property type="protein sequence ID" value="MCZ2689756.1"/>
    <property type="molecule type" value="Genomic_DNA"/>
</dbReference>
<dbReference type="EMBL" id="QRZH01000005">
    <property type="protein sequence ID" value="RGV55734.1"/>
    <property type="molecule type" value="Genomic_DNA"/>
</dbReference>
<dbReference type="EMBL" id="CP054003">
    <property type="protein sequence ID" value="QKH86051.1"/>
    <property type="molecule type" value="Genomic_DNA"/>
</dbReference>
<keyword evidence="5 6" id="KW-0067">ATP-binding</keyword>
<dbReference type="InterPro" id="IPR036451">
    <property type="entry name" value="CblAdoTrfase-like_sf"/>
</dbReference>
<dbReference type="OrthoDB" id="9778896at2"/>
<keyword evidence="3 6" id="KW-0808">Transferase</keyword>
<dbReference type="GO" id="GO:0005524">
    <property type="term" value="F:ATP binding"/>
    <property type="evidence" value="ECO:0007669"/>
    <property type="project" value="UniProtKB-UniRule"/>
</dbReference>
<dbReference type="Proteomes" id="UP000028294">
    <property type="component" value="Chromosome"/>
</dbReference>
<dbReference type="Proteomes" id="UP000286270">
    <property type="component" value="Unassembled WGS sequence"/>
</dbReference>
<accession>A0A081UFM0</accession>
<dbReference type="EMBL" id="JAPUAC010000017">
    <property type="protein sequence ID" value="MCZ2656066.1"/>
    <property type="molecule type" value="Genomic_DNA"/>
</dbReference>
<protein>
    <recommendedName>
        <fullName evidence="6">Corrinoid adenosyltransferase</fullName>
        <ecNumber evidence="6">2.5.1.17</ecNumber>
    </recommendedName>
    <alternativeName>
        <fullName evidence="6">Cob(II)alamin adenosyltransferase</fullName>
    </alternativeName>
    <alternativeName>
        <fullName evidence="6">Cob(II)yrinic acid a,c-diamide adenosyltransferase</fullName>
    </alternativeName>
    <alternativeName>
        <fullName evidence="6">Cobinamide/cobalamin adenosyltransferase</fullName>
    </alternativeName>
</protein>
<reference evidence="8" key="5">
    <citation type="submission" date="2022-12" db="EMBL/GenBank/DDBJ databases">
        <title>Development of a Multilocus Sequence Typing Scheme for Bacteroides fragilis Based on Whole Genome Sequencing Data and Clinical Application.</title>
        <authorList>
            <person name="Nielsen F.D."/>
            <person name="Justesen U.S."/>
        </authorList>
    </citation>
    <scope>NUCLEOTIDE SEQUENCE</scope>
    <source>
        <strain evidence="9">BF_AM_ODE_DK_2015_4</strain>
        <strain evidence="8">BF_BC_ODE_DK_2015_2</strain>
    </source>
</reference>
<reference evidence="11" key="1">
    <citation type="book" date="2014" name="THE 24TH EUROPEAN CONGRESS OF CLINICAL MICROBIOLOGY AND INFECTIOUS DISEASES" publisher="ECCMID 2014" city="Barcelona, Spain">
        <title>Identification of resistance genes in three multidrug-resistant Bacteroides fragilis isolates by whole genome sequencing.</title>
        <editorList>
            <person name="Unknown"/>
            <person name="A."/>
        </editorList>
        <authorList>
            <person name="Sydenham T.V."/>
            <person name="Hasman H."/>
            <person name="Wang M."/>
            <person name="Soki J."/>
            <person name="Nagy E."/>
            <person name="Justesen U.S."/>
        </authorList>
    </citation>
    <scope>NUCLEOTIDE SEQUENCE</scope>
    <source>
        <strain evidence="11">DCMSKEJBY0001B</strain>
    </source>
</reference>
<dbReference type="Gene3D" id="1.20.1200.10">
    <property type="entry name" value="Cobalamin adenosyltransferase-like"/>
    <property type="match status" value="1"/>
</dbReference>
<evidence type="ECO:0000256" key="5">
    <source>
        <dbReference type="ARBA" id="ARBA00022840"/>
    </source>
</evidence>
<dbReference type="Pfam" id="PF01923">
    <property type="entry name" value="Cob_adeno_trans"/>
    <property type="match status" value="1"/>
</dbReference>
<evidence type="ECO:0000259" key="7">
    <source>
        <dbReference type="Pfam" id="PF01923"/>
    </source>
</evidence>
<evidence type="ECO:0000313" key="12">
    <source>
        <dbReference type="EMBL" id="QKH86051.1"/>
    </source>
</evidence>
<dbReference type="GO" id="GO:0009236">
    <property type="term" value="P:cobalamin biosynthetic process"/>
    <property type="evidence" value="ECO:0007669"/>
    <property type="project" value="UniProtKB-UniRule"/>
</dbReference>
<evidence type="ECO:0000256" key="3">
    <source>
        <dbReference type="ARBA" id="ARBA00022679"/>
    </source>
</evidence>
<dbReference type="SUPFAM" id="SSF89028">
    <property type="entry name" value="Cobalamin adenosyltransferase-like"/>
    <property type="match status" value="1"/>
</dbReference>
<dbReference type="Proteomes" id="UP000036847">
    <property type="component" value="Chromosome"/>
</dbReference>
<dbReference type="EMBL" id="QRJE01000019">
    <property type="protein sequence ID" value="RHH10205.1"/>
    <property type="molecule type" value="Genomic_DNA"/>
</dbReference>
<evidence type="ECO:0000256" key="4">
    <source>
        <dbReference type="ARBA" id="ARBA00022741"/>
    </source>
</evidence>
<dbReference type="NCBIfam" id="TIGR00636">
    <property type="entry name" value="PduO_Nterm"/>
    <property type="match status" value="1"/>
</dbReference>
<evidence type="ECO:0000313" key="16">
    <source>
        <dbReference type="Proteomes" id="UP000028294"/>
    </source>
</evidence>
<evidence type="ECO:0000256" key="1">
    <source>
        <dbReference type="ARBA" id="ARBA00007487"/>
    </source>
</evidence>
<dbReference type="AlphaFoldDB" id="A0A081UFM0"/>
<dbReference type="GeneID" id="99669344"/>
<comment type="catalytic activity">
    <reaction evidence="6">
        <text>2 cob(II)yrinate a,c diamide + reduced [electron-transfer flavoprotein] + 2 ATP = 2 adenosylcob(III)yrinate a,c-diamide + 2 triphosphate + oxidized [electron-transfer flavoprotein] + 3 H(+)</text>
        <dbReference type="Rhea" id="RHEA:11528"/>
        <dbReference type="Rhea" id="RHEA-COMP:10685"/>
        <dbReference type="Rhea" id="RHEA-COMP:10686"/>
        <dbReference type="ChEBI" id="CHEBI:15378"/>
        <dbReference type="ChEBI" id="CHEBI:18036"/>
        <dbReference type="ChEBI" id="CHEBI:30616"/>
        <dbReference type="ChEBI" id="CHEBI:57692"/>
        <dbReference type="ChEBI" id="CHEBI:58307"/>
        <dbReference type="ChEBI" id="CHEBI:58503"/>
        <dbReference type="ChEBI" id="CHEBI:58537"/>
        <dbReference type="EC" id="2.5.1.17"/>
    </reaction>
</comment>
<dbReference type="PANTHER" id="PTHR12213">
    <property type="entry name" value="CORRINOID ADENOSYLTRANSFERASE"/>
    <property type="match status" value="1"/>
</dbReference>
<evidence type="ECO:0000313" key="10">
    <source>
        <dbReference type="EMBL" id="QCQ34965.1"/>
    </source>
</evidence>
<comment type="subunit">
    <text evidence="2">Homotrimer.</text>
</comment>
<evidence type="ECO:0000256" key="6">
    <source>
        <dbReference type="RuleBase" id="RU366026"/>
    </source>
</evidence>
<evidence type="ECO:0000313" key="17">
    <source>
        <dbReference type="Proteomes" id="UP000036847"/>
    </source>
</evidence>
<dbReference type="EMBL" id="CP036553">
    <property type="protein sequence ID" value="QCQ34965.1"/>
    <property type="molecule type" value="Genomic_DNA"/>
</dbReference>
<evidence type="ECO:0000313" key="13">
    <source>
        <dbReference type="EMBL" id="RGV55734.1"/>
    </source>
</evidence>
<dbReference type="Proteomes" id="UP001079672">
    <property type="component" value="Unassembled WGS sequence"/>
</dbReference>
<reference evidence="12 21" key="4">
    <citation type="submission" date="2020-05" db="EMBL/GenBank/DDBJ databases">
        <title>FDA dAtabase for Regulatory Grade micrObial Sequences (FDA-ARGOS): Supporting development and validation of Infectious Disease Dx tests.</title>
        <authorList>
            <person name="Bojja K."/>
            <person name="Kessler A."/>
            <person name="Tallon L."/>
            <person name="Sadzewicz L."/>
            <person name="Zhao X."/>
            <person name="Vavikolanu K."/>
            <person name="Mehta A."/>
            <person name="Aluvathingal J."/>
            <person name="Nadendla S."/>
            <person name="Myers T."/>
            <person name="Yan Y."/>
            <person name="Sichtig H."/>
        </authorList>
    </citation>
    <scope>NUCLEOTIDE SEQUENCE [LARGE SCALE GENOMIC DNA]</scope>
    <source>
        <strain evidence="12 21">FDAARGOS_763</strain>
    </source>
</reference>
<evidence type="ECO:0000313" key="8">
    <source>
        <dbReference type="EMBL" id="MCZ2656066.1"/>
    </source>
</evidence>
<dbReference type="EC" id="2.5.1.17" evidence="6"/>